<proteinExistence type="predicted"/>
<dbReference type="Proteomes" id="UP000297700">
    <property type="component" value="Unassembled WGS sequence"/>
</dbReference>
<reference evidence="2 3" key="1">
    <citation type="submission" date="2019-03" db="EMBL/GenBank/DDBJ databases">
        <title>Bradyrhizobium strains diversity.</title>
        <authorList>
            <person name="Urquiaga M.C.O."/>
            <person name="Hungria M."/>
            <person name="Delamuta J.R.M."/>
            <person name="Klepa M.S."/>
        </authorList>
    </citation>
    <scope>NUCLEOTIDE SEQUENCE [LARGE SCALE GENOMIC DNA]</scope>
    <source>
        <strain evidence="2 3">CNPSo 3426</strain>
    </source>
</reference>
<accession>A0A4Y9PI55</accession>
<comment type="caution">
    <text evidence="2">The sequence shown here is derived from an EMBL/GenBank/DDBJ whole genome shotgun (WGS) entry which is preliminary data.</text>
</comment>
<organism evidence="2 3">
    <name type="scientific">Bradyrhizobium frederickii</name>
    <dbReference type="NCBI Taxonomy" id="2560054"/>
    <lineage>
        <taxon>Bacteria</taxon>
        <taxon>Pseudomonadati</taxon>
        <taxon>Pseudomonadota</taxon>
        <taxon>Alphaproteobacteria</taxon>
        <taxon>Hyphomicrobiales</taxon>
        <taxon>Nitrobacteraceae</taxon>
        <taxon>Bradyrhizobium</taxon>
    </lineage>
</organism>
<evidence type="ECO:0000313" key="3">
    <source>
        <dbReference type="Proteomes" id="UP000297700"/>
    </source>
</evidence>
<feature type="compositionally biased region" description="Basic and acidic residues" evidence="1">
    <location>
        <begin position="36"/>
        <end position="56"/>
    </location>
</feature>
<dbReference type="EMBL" id="SPQS01000002">
    <property type="protein sequence ID" value="TFV80109.1"/>
    <property type="molecule type" value="Genomic_DNA"/>
</dbReference>
<gene>
    <name evidence="2" type="ORF">E4K64_03875</name>
</gene>
<dbReference type="AlphaFoldDB" id="A0A4Y9PI55"/>
<name>A0A4Y9PI55_9BRAD</name>
<feature type="region of interest" description="Disordered" evidence="1">
    <location>
        <begin position="36"/>
        <end position="64"/>
    </location>
</feature>
<evidence type="ECO:0000256" key="1">
    <source>
        <dbReference type="SAM" id="MobiDB-lite"/>
    </source>
</evidence>
<sequence length="64" mass="7397">MPACWRRFSHLHRCHAPRKRGIQYAAAHRLNHDRLGVLDRPVKPGDDTENVRDSGLLRRKGSSQ</sequence>
<evidence type="ECO:0000313" key="2">
    <source>
        <dbReference type="EMBL" id="TFV80109.1"/>
    </source>
</evidence>
<protein>
    <submittedName>
        <fullName evidence="2">Uncharacterized protein</fullName>
    </submittedName>
</protein>